<dbReference type="PIRSF" id="PIRSF010376">
    <property type="entry name" value="IspE"/>
    <property type="match status" value="1"/>
</dbReference>
<dbReference type="PANTHER" id="PTHR43527">
    <property type="entry name" value="4-DIPHOSPHOCYTIDYL-2-C-METHYL-D-ERYTHRITOL KINASE, CHLOROPLASTIC"/>
    <property type="match status" value="1"/>
</dbReference>
<evidence type="ECO:0000256" key="7">
    <source>
        <dbReference type="ARBA" id="ARBA00032554"/>
    </source>
</evidence>
<dbReference type="InterPro" id="IPR020568">
    <property type="entry name" value="Ribosomal_Su5_D2-typ_SF"/>
</dbReference>
<keyword evidence="4" id="KW-0547">Nucleotide-binding</keyword>
<gene>
    <name evidence="10" type="ORF">MNBD_ALPHA02-1698</name>
</gene>
<dbReference type="AlphaFoldDB" id="A0A3B0R9P5"/>
<keyword evidence="5 10" id="KW-0418">Kinase</keyword>
<dbReference type="GO" id="GO:0050515">
    <property type="term" value="F:4-(cytidine 5'-diphospho)-2-C-methyl-D-erythritol kinase activity"/>
    <property type="evidence" value="ECO:0007669"/>
    <property type="project" value="UniProtKB-EC"/>
</dbReference>
<name>A0A3B0R9P5_9ZZZZ</name>
<dbReference type="HAMAP" id="MF_00061">
    <property type="entry name" value="IspE"/>
    <property type="match status" value="1"/>
</dbReference>
<dbReference type="InterPro" id="IPR013750">
    <property type="entry name" value="GHMP_kinase_C_dom"/>
</dbReference>
<comment type="similarity">
    <text evidence="1">Belongs to the GHMP kinase family. IspE subfamily.</text>
</comment>
<dbReference type="InterPro" id="IPR036554">
    <property type="entry name" value="GHMP_kinase_C_sf"/>
</dbReference>
<dbReference type="Gene3D" id="3.30.70.890">
    <property type="entry name" value="GHMP kinase, C-terminal domain"/>
    <property type="match status" value="1"/>
</dbReference>
<sequence length="293" mass="31345">MARKSREPLTVISRTARAKINLDLLITGRRDDGYHLLDSLVVFADYGDEIHVRPSEKLTLTVSGPFAKGLADTDDNLVLKAARLLRETLNIQAGAEICLVKNLPVASGIGGGSADAAATLLALLDLWAVDGISHDLDEIALSLGADIPVCLRSRTMHMKGTGEILSPLSLNFPLFMLLVNPGVQVSTSEIFKIRTAQKHSFSVSRQLPDEISTLNDLLDILSGGRNDLTDAACALCPEIILVLDKIQENSDCAHSAMSGSGATCYGLFTTAEAAAQAAVNISGNFPNWWFKVC</sequence>
<dbReference type="InterPro" id="IPR004424">
    <property type="entry name" value="IspE"/>
</dbReference>
<proteinExistence type="inferred from homology"/>
<feature type="domain" description="GHMP kinase N-terminal" evidence="8">
    <location>
        <begin position="76"/>
        <end position="151"/>
    </location>
</feature>
<evidence type="ECO:0000256" key="3">
    <source>
        <dbReference type="ARBA" id="ARBA00022679"/>
    </source>
</evidence>
<dbReference type="Pfam" id="PF00288">
    <property type="entry name" value="GHMP_kinases_N"/>
    <property type="match status" value="1"/>
</dbReference>
<dbReference type="NCBIfam" id="NF011202">
    <property type="entry name" value="PRK14608.1"/>
    <property type="match status" value="1"/>
</dbReference>
<evidence type="ECO:0000259" key="8">
    <source>
        <dbReference type="Pfam" id="PF00288"/>
    </source>
</evidence>
<evidence type="ECO:0000256" key="6">
    <source>
        <dbReference type="ARBA" id="ARBA00022840"/>
    </source>
</evidence>
<feature type="domain" description="GHMP kinase C-terminal" evidence="9">
    <location>
        <begin position="221"/>
        <end position="285"/>
    </location>
</feature>
<dbReference type="GO" id="GO:0005524">
    <property type="term" value="F:ATP binding"/>
    <property type="evidence" value="ECO:0007669"/>
    <property type="project" value="UniProtKB-KW"/>
</dbReference>
<dbReference type="Gene3D" id="3.30.230.10">
    <property type="match status" value="1"/>
</dbReference>
<evidence type="ECO:0000256" key="1">
    <source>
        <dbReference type="ARBA" id="ARBA00009684"/>
    </source>
</evidence>
<dbReference type="InterPro" id="IPR006204">
    <property type="entry name" value="GHMP_kinase_N_dom"/>
</dbReference>
<accession>A0A3B0R9P5</accession>
<reference evidence="10" key="1">
    <citation type="submission" date="2018-06" db="EMBL/GenBank/DDBJ databases">
        <authorList>
            <person name="Zhirakovskaya E."/>
        </authorList>
    </citation>
    <scope>NUCLEOTIDE SEQUENCE</scope>
</reference>
<dbReference type="GO" id="GO:0016114">
    <property type="term" value="P:terpenoid biosynthetic process"/>
    <property type="evidence" value="ECO:0007669"/>
    <property type="project" value="InterPro"/>
</dbReference>
<dbReference type="Pfam" id="PF08544">
    <property type="entry name" value="GHMP_kinases_C"/>
    <property type="match status" value="1"/>
</dbReference>
<dbReference type="EMBL" id="UOED01000031">
    <property type="protein sequence ID" value="VAV88187.1"/>
    <property type="molecule type" value="Genomic_DNA"/>
</dbReference>
<evidence type="ECO:0000256" key="4">
    <source>
        <dbReference type="ARBA" id="ARBA00022741"/>
    </source>
</evidence>
<dbReference type="NCBIfam" id="TIGR00154">
    <property type="entry name" value="ispE"/>
    <property type="match status" value="1"/>
</dbReference>
<keyword evidence="3 10" id="KW-0808">Transferase</keyword>
<organism evidence="10">
    <name type="scientific">hydrothermal vent metagenome</name>
    <dbReference type="NCBI Taxonomy" id="652676"/>
    <lineage>
        <taxon>unclassified sequences</taxon>
        <taxon>metagenomes</taxon>
        <taxon>ecological metagenomes</taxon>
    </lineage>
</organism>
<evidence type="ECO:0000256" key="5">
    <source>
        <dbReference type="ARBA" id="ARBA00022777"/>
    </source>
</evidence>
<evidence type="ECO:0000313" key="10">
    <source>
        <dbReference type="EMBL" id="VAV88187.1"/>
    </source>
</evidence>
<dbReference type="InterPro" id="IPR014721">
    <property type="entry name" value="Ribsml_uS5_D2-typ_fold_subgr"/>
</dbReference>
<evidence type="ECO:0000256" key="2">
    <source>
        <dbReference type="ARBA" id="ARBA00012052"/>
    </source>
</evidence>
<dbReference type="SUPFAM" id="SSF55060">
    <property type="entry name" value="GHMP Kinase, C-terminal domain"/>
    <property type="match status" value="1"/>
</dbReference>
<evidence type="ECO:0000259" key="9">
    <source>
        <dbReference type="Pfam" id="PF08544"/>
    </source>
</evidence>
<protein>
    <recommendedName>
        <fullName evidence="2">4-(cytidine 5'-diphospho)-2-C-methyl-D-erythritol kinase</fullName>
        <ecNumber evidence="2">2.7.1.148</ecNumber>
    </recommendedName>
    <alternativeName>
        <fullName evidence="7">4-(cytidine-5'-diphospho)-2-C-methyl-D-erythritol kinase</fullName>
    </alternativeName>
</protein>
<dbReference type="EC" id="2.7.1.148" evidence="2"/>
<dbReference type="PANTHER" id="PTHR43527:SF2">
    <property type="entry name" value="4-DIPHOSPHOCYTIDYL-2-C-METHYL-D-ERYTHRITOL KINASE, CHLOROPLASTIC"/>
    <property type="match status" value="1"/>
</dbReference>
<dbReference type="SUPFAM" id="SSF54211">
    <property type="entry name" value="Ribosomal protein S5 domain 2-like"/>
    <property type="match status" value="1"/>
</dbReference>
<keyword evidence="6" id="KW-0067">ATP-binding</keyword>